<feature type="compositionally biased region" description="Polar residues" evidence="1">
    <location>
        <begin position="1"/>
        <end position="23"/>
    </location>
</feature>
<name>A0A6J4MYZ7_9ACTN</name>
<feature type="non-terminal residue" evidence="2">
    <location>
        <position position="1"/>
    </location>
</feature>
<feature type="region of interest" description="Disordered" evidence="1">
    <location>
        <begin position="1"/>
        <end position="44"/>
    </location>
</feature>
<dbReference type="AlphaFoldDB" id="A0A6J4MYZ7"/>
<evidence type="ECO:0000256" key="1">
    <source>
        <dbReference type="SAM" id="MobiDB-lite"/>
    </source>
</evidence>
<reference evidence="2" key="1">
    <citation type="submission" date="2020-02" db="EMBL/GenBank/DDBJ databases">
        <authorList>
            <person name="Meier V. D."/>
        </authorList>
    </citation>
    <scope>NUCLEOTIDE SEQUENCE</scope>
    <source>
        <strain evidence="2">AVDCRST_MAG06</strain>
    </source>
</reference>
<protein>
    <submittedName>
        <fullName evidence="2">Uncharacterized protein</fullName>
    </submittedName>
</protein>
<proteinExistence type="predicted"/>
<accession>A0A6J4MYZ7</accession>
<sequence>CQRSRYTRSSLAGTRPPSATSLGTRPPRAPPDTRPPTAPPRWSS</sequence>
<gene>
    <name evidence="2" type="ORF">AVDCRST_MAG06-102</name>
</gene>
<feature type="non-terminal residue" evidence="2">
    <location>
        <position position="44"/>
    </location>
</feature>
<feature type="compositionally biased region" description="Pro residues" evidence="1">
    <location>
        <begin position="27"/>
        <end position="44"/>
    </location>
</feature>
<organism evidence="2">
    <name type="scientific">uncultured Nocardioides sp</name>
    <dbReference type="NCBI Taxonomy" id="198441"/>
    <lineage>
        <taxon>Bacteria</taxon>
        <taxon>Bacillati</taxon>
        <taxon>Actinomycetota</taxon>
        <taxon>Actinomycetes</taxon>
        <taxon>Propionibacteriales</taxon>
        <taxon>Nocardioidaceae</taxon>
        <taxon>Nocardioides</taxon>
        <taxon>environmental samples</taxon>
    </lineage>
</organism>
<evidence type="ECO:0000313" key="2">
    <source>
        <dbReference type="EMBL" id="CAA9371534.1"/>
    </source>
</evidence>
<dbReference type="EMBL" id="CADCUP010000007">
    <property type="protein sequence ID" value="CAA9371534.1"/>
    <property type="molecule type" value="Genomic_DNA"/>
</dbReference>